<comment type="caution">
    <text evidence="3">The sequence shown here is derived from an EMBL/GenBank/DDBJ whole genome shotgun (WGS) entry which is preliminary data.</text>
</comment>
<dbReference type="Gene3D" id="1.10.530.10">
    <property type="match status" value="1"/>
</dbReference>
<feature type="region of interest" description="Disordered" evidence="1">
    <location>
        <begin position="1"/>
        <end position="24"/>
    </location>
</feature>
<name>A0AAQ0LK17_9BACE</name>
<reference evidence="3 4" key="1">
    <citation type="submission" date="2018-08" db="EMBL/GenBank/DDBJ databases">
        <title>A genome reference for cultivated species of the human gut microbiota.</title>
        <authorList>
            <person name="Zou Y."/>
            <person name="Xue W."/>
            <person name="Luo G."/>
        </authorList>
    </citation>
    <scope>NUCLEOTIDE SEQUENCE [LARGE SCALE GENOMIC DNA]</scope>
    <source>
        <strain evidence="3 4">AF19-10AC</strain>
    </source>
</reference>
<evidence type="ECO:0000256" key="1">
    <source>
        <dbReference type="SAM" id="MobiDB-lite"/>
    </source>
</evidence>
<feature type="compositionally biased region" description="Basic residues" evidence="1">
    <location>
        <begin position="13"/>
        <end position="24"/>
    </location>
</feature>
<evidence type="ECO:0000313" key="4">
    <source>
        <dbReference type="Proteomes" id="UP000284772"/>
    </source>
</evidence>
<dbReference type="Pfam" id="PF01832">
    <property type="entry name" value="Glucosaminidase"/>
    <property type="match status" value="1"/>
</dbReference>
<gene>
    <name evidence="3" type="ORF">DWX27_19420</name>
</gene>
<feature type="domain" description="Mannosyl-glycoprotein endo-beta-N-acetylglucosamidase-like" evidence="2">
    <location>
        <begin position="134"/>
        <end position="260"/>
    </location>
</feature>
<dbReference type="Proteomes" id="UP000284772">
    <property type="component" value="Unassembled WGS sequence"/>
</dbReference>
<protein>
    <recommendedName>
        <fullName evidence="2">Mannosyl-glycoprotein endo-beta-N-acetylglucosamidase-like domain-containing protein</fullName>
    </recommendedName>
</protein>
<proteinExistence type="predicted"/>
<dbReference type="InterPro" id="IPR002901">
    <property type="entry name" value="MGlyc_endo_b_GlcNAc-like_dom"/>
</dbReference>
<sequence>MQERLNSNNSKRDMRKKVVKSSRPTYKKRIKKAQQGIKFVSYNALDTPTIDYKDITNPINPFSEYNYSTTYNKPEALVVPVRDNDVVATDDVVVDKPTAVASKVVVNNTANSTWKSPYRDRSKWVADLTSAYKRAGITNDNAIKMLLAQDALESGWGKSAQGKFNFGNLTTGAKWKGDYVDGRDKNAKGEAIKQRFRSYNSMDEYAADKIQFLKRLYDFNENDDINKFTAKLTGANKGKRRYAEAKEYANLLRGVYNSFKAGGIIKYQNPAQPIKYRGGYDKRGNMVVPVTNDNGMNNVTTPEVTITPRNINIAGAVDRGRRESAPYVGTLMAGAVFGPLSVVGGYAGNEAVNKITNIVSNGKYDTWGEMVSNTTGLNPILSEFTNPGALLGGAGINKFGPKLKPVEDLAIGGNRLARARIISKTINQGKPTVESLPNNVGWGPKQSIHVVHDKNSARLPKLYFPERWDAVNEGAPEAGIWYQGKLGNPRTAANHSIPGKAEKAAKARERFAKRPYRVEGDLQLDRPITTVGDVPNRAALERAADKMNADGVVFNNVYDNGYSNNQIIFSLRDDLKNGRMFKKDSKPLERREFIDTGTSMNGDLDTKINMRNFVEYLLNPKTQQRVVDVDAELGTKYGEAVSEFIRKYKAGELNITPRIKGELDAFGDAIRTSQTVPSESFLQSGNYDDIFFDILKRDPAHVPGHEAKHGIEMVNAALMKGNMTKEEYLRFMRGESPRLQALMKDNILSEDEFVQKVMKEHPEYNAVKVRNKYKYLSAPTEFNSQLHPLVEFEQRAGKSGVPNFKSVSEIDRLVNNNPYVGTDDNNGLRNLRLIFNYMIKDKEEFMRRFNKYGFSTAVGVPTAATINNYDNE</sequence>
<dbReference type="EMBL" id="QRWT01000030">
    <property type="protein sequence ID" value="RGT47297.1"/>
    <property type="molecule type" value="Genomic_DNA"/>
</dbReference>
<dbReference type="GO" id="GO:0004040">
    <property type="term" value="F:amidase activity"/>
    <property type="evidence" value="ECO:0007669"/>
    <property type="project" value="InterPro"/>
</dbReference>
<evidence type="ECO:0000313" key="3">
    <source>
        <dbReference type="EMBL" id="RGT47297.1"/>
    </source>
</evidence>
<dbReference type="AlphaFoldDB" id="A0AAQ0LK17"/>
<evidence type="ECO:0000259" key="2">
    <source>
        <dbReference type="Pfam" id="PF01832"/>
    </source>
</evidence>
<accession>A0AAQ0LK17</accession>
<organism evidence="3 4">
    <name type="scientific">Bacteroides intestinalis</name>
    <dbReference type="NCBI Taxonomy" id="329854"/>
    <lineage>
        <taxon>Bacteria</taxon>
        <taxon>Pseudomonadati</taxon>
        <taxon>Bacteroidota</taxon>
        <taxon>Bacteroidia</taxon>
        <taxon>Bacteroidales</taxon>
        <taxon>Bacteroidaceae</taxon>
        <taxon>Bacteroides</taxon>
    </lineage>
</organism>